<dbReference type="InParanoid" id="G2XQ41"/>
<evidence type="ECO:0000313" key="2">
    <source>
        <dbReference type="EMBL" id="CCD42929.1"/>
    </source>
</evidence>
<feature type="region of interest" description="Disordered" evidence="1">
    <location>
        <begin position="1"/>
        <end position="28"/>
    </location>
</feature>
<organism evidence="2 3">
    <name type="scientific">Botryotinia fuckeliana (strain T4)</name>
    <name type="common">Noble rot fungus</name>
    <name type="synonym">Botrytis cinerea</name>
    <dbReference type="NCBI Taxonomy" id="999810"/>
    <lineage>
        <taxon>Eukaryota</taxon>
        <taxon>Fungi</taxon>
        <taxon>Dikarya</taxon>
        <taxon>Ascomycota</taxon>
        <taxon>Pezizomycotina</taxon>
        <taxon>Leotiomycetes</taxon>
        <taxon>Helotiales</taxon>
        <taxon>Sclerotiniaceae</taxon>
        <taxon>Botrytis</taxon>
    </lineage>
</organism>
<sequence>MNHAEFPFVDELPTSSEKSKAEKGCRPRLVSGAANPPCLLLEPFYLGTRKRAEPI</sequence>
<dbReference type="HOGENOM" id="CLU_3032047_0_0_1"/>
<dbReference type="Proteomes" id="UP000008177">
    <property type="component" value="Unplaced contigs"/>
</dbReference>
<evidence type="ECO:0000313" key="3">
    <source>
        <dbReference type="Proteomes" id="UP000008177"/>
    </source>
</evidence>
<evidence type="ECO:0000256" key="1">
    <source>
        <dbReference type="SAM" id="MobiDB-lite"/>
    </source>
</evidence>
<reference evidence="3" key="1">
    <citation type="journal article" date="2011" name="PLoS Genet.">
        <title>Genomic analysis of the necrotrophic fungal pathogens Sclerotinia sclerotiorum and Botrytis cinerea.</title>
        <authorList>
            <person name="Amselem J."/>
            <person name="Cuomo C.A."/>
            <person name="van Kan J.A."/>
            <person name="Viaud M."/>
            <person name="Benito E.P."/>
            <person name="Couloux A."/>
            <person name="Coutinho P.M."/>
            <person name="de Vries R.P."/>
            <person name="Dyer P.S."/>
            <person name="Fillinger S."/>
            <person name="Fournier E."/>
            <person name="Gout L."/>
            <person name="Hahn M."/>
            <person name="Kohn L."/>
            <person name="Lapalu N."/>
            <person name="Plummer K.M."/>
            <person name="Pradier J.M."/>
            <person name="Quevillon E."/>
            <person name="Sharon A."/>
            <person name="Simon A."/>
            <person name="ten Have A."/>
            <person name="Tudzynski B."/>
            <person name="Tudzynski P."/>
            <person name="Wincker P."/>
            <person name="Andrew M."/>
            <person name="Anthouard V."/>
            <person name="Beever R.E."/>
            <person name="Beffa R."/>
            <person name="Benoit I."/>
            <person name="Bouzid O."/>
            <person name="Brault B."/>
            <person name="Chen Z."/>
            <person name="Choquer M."/>
            <person name="Collemare J."/>
            <person name="Cotton P."/>
            <person name="Danchin E.G."/>
            <person name="Da Silva C."/>
            <person name="Gautier A."/>
            <person name="Giraud C."/>
            <person name="Giraud T."/>
            <person name="Gonzalez C."/>
            <person name="Grossetete S."/>
            <person name="Guldener U."/>
            <person name="Henrissat B."/>
            <person name="Howlett B.J."/>
            <person name="Kodira C."/>
            <person name="Kretschmer M."/>
            <person name="Lappartient A."/>
            <person name="Leroch M."/>
            <person name="Levis C."/>
            <person name="Mauceli E."/>
            <person name="Neuveglise C."/>
            <person name="Oeser B."/>
            <person name="Pearson M."/>
            <person name="Poulain J."/>
            <person name="Poussereau N."/>
            <person name="Quesneville H."/>
            <person name="Rascle C."/>
            <person name="Schumacher J."/>
            <person name="Segurens B."/>
            <person name="Sexton A."/>
            <person name="Silva E."/>
            <person name="Sirven C."/>
            <person name="Soanes D.M."/>
            <person name="Talbot N.J."/>
            <person name="Templeton M."/>
            <person name="Yandava C."/>
            <person name="Yarden O."/>
            <person name="Zeng Q."/>
            <person name="Rollins J.A."/>
            <person name="Lebrun M.H."/>
            <person name="Dickman M."/>
        </authorList>
    </citation>
    <scope>NUCLEOTIDE SEQUENCE [LARGE SCALE GENOMIC DNA]</scope>
    <source>
        <strain evidence="3">T4</strain>
    </source>
</reference>
<dbReference type="EMBL" id="FQ790251">
    <property type="protein sequence ID" value="CCD42929.1"/>
    <property type="molecule type" value="Genomic_DNA"/>
</dbReference>
<accession>G2XQ41</accession>
<proteinExistence type="predicted"/>
<name>G2XQ41_BOTF4</name>
<dbReference type="AlphaFoldDB" id="G2XQ41"/>
<gene>
    <name evidence="2" type="ORF">BofuT4_uP070050.1</name>
</gene>
<protein>
    <submittedName>
        <fullName evidence="2">Uncharacterized protein</fullName>
    </submittedName>
</protein>